<reference evidence="2" key="1">
    <citation type="submission" date="2018-02" db="EMBL/GenBank/DDBJ databases">
        <title>Genome sequence of Desulfocucumis palustris strain NAW-5.</title>
        <authorList>
            <person name="Watanabe M."/>
            <person name="Kojima H."/>
            <person name="Fukui M."/>
        </authorList>
    </citation>
    <scope>NUCLEOTIDE SEQUENCE [LARGE SCALE GENOMIC DNA]</scope>
    <source>
        <strain evidence="2">NAW-5</strain>
    </source>
</reference>
<dbReference type="EMBL" id="BFAV01000141">
    <property type="protein sequence ID" value="GBF34517.1"/>
    <property type="molecule type" value="Genomic_DNA"/>
</dbReference>
<comment type="caution">
    <text evidence="1">The sequence shown here is derived from an EMBL/GenBank/DDBJ whole genome shotgun (WGS) entry which is preliminary data.</text>
</comment>
<evidence type="ECO:0000313" key="2">
    <source>
        <dbReference type="Proteomes" id="UP000239549"/>
    </source>
</evidence>
<dbReference type="AlphaFoldDB" id="A0A2L2XDT7"/>
<evidence type="ECO:0000313" key="1">
    <source>
        <dbReference type="EMBL" id="GBF34517.1"/>
    </source>
</evidence>
<sequence length="75" mass="8589">MILMNMYNTTELRHCYILNQGVKVRTKETKRNKTKYNCQTARDGNLLICRMKRCKIVNGGKGKDPFVCDSFGAGI</sequence>
<organism evidence="1 2">
    <name type="scientific">Desulfocucumis palustris</name>
    <dbReference type="NCBI Taxonomy" id="1898651"/>
    <lineage>
        <taxon>Bacteria</taxon>
        <taxon>Bacillati</taxon>
        <taxon>Bacillota</taxon>
        <taxon>Clostridia</taxon>
        <taxon>Eubacteriales</taxon>
        <taxon>Desulfocucumaceae</taxon>
        <taxon>Desulfocucumis</taxon>
    </lineage>
</organism>
<protein>
    <submittedName>
        <fullName evidence="1">Uncharacterized protein</fullName>
    </submittedName>
</protein>
<accession>A0A2L2XDT7</accession>
<proteinExistence type="predicted"/>
<keyword evidence="2" id="KW-1185">Reference proteome</keyword>
<gene>
    <name evidence="1" type="ORF">DCCM_3635</name>
</gene>
<name>A0A2L2XDT7_9FIRM</name>
<dbReference type="Proteomes" id="UP000239549">
    <property type="component" value="Unassembled WGS sequence"/>
</dbReference>